<dbReference type="Pfam" id="PF02255">
    <property type="entry name" value="PTS_IIA"/>
    <property type="match status" value="1"/>
</dbReference>
<evidence type="ECO:0000313" key="7">
    <source>
        <dbReference type="EMBL" id="OUN18117.1"/>
    </source>
</evidence>
<dbReference type="SUPFAM" id="SSF46973">
    <property type="entry name" value="Enzyme IIa from lactose specific PTS, IIa-lac"/>
    <property type="match status" value="1"/>
</dbReference>
<evidence type="ECO:0000256" key="1">
    <source>
        <dbReference type="ARBA" id="ARBA00022448"/>
    </source>
</evidence>
<sequence>MEETVTKNKEKNLQLVMSIIVDAGNAKALAVKAIKEAKIGNQDTAQATLRKARDVLTDAHNAQTEMLMQEAQENYDVVTLLTVHSQEHLMTAITYCDLATDFIDIYNKLNKF</sequence>
<feature type="active site" description="Tele-phosphohistidine intermediate" evidence="5">
    <location>
        <position position="84"/>
    </location>
</feature>
<proteinExistence type="predicted"/>
<evidence type="ECO:0000256" key="4">
    <source>
        <dbReference type="ARBA" id="ARBA00022683"/>
    </source>
</evidence>
<dbReference type="InterPro" id="IPR036542">
    <property type="entry name" value="PTS_IIA_lac/cel_sf"/>
</dbReference>
<comment type="caution">
    <text evidence="7">The sequence shown here is derived from an EMBL/GenBank/DDBJ whole genome shotgun (WGS) entry which is preliminary data.</text>
</comment>
<evidence type="ECO:0000256" key="2">
    <source>
        <dbReference type="ARBA" id="ARBA00022597"/>
    </source>
</evidence>
<dbReference type="Gene3D" id="1.20.58.80">
    <property type="entry name" value="Phosphotransferase system, lactose/cellobiose-type IIA subunit"/>
    <property type="match status" value="1"/>
</dbReference>
<dbReference type="EMBL" id="NFHF01000016">
    <property type="protein sequence ID" value="OUN18117.1"/>
    <property type="molecule type" value="Genomic_DNA"/>
</dbReference>
<keyword evidence="4" id="KW-0598">Phosphotransferase system</keyword>
<dbReference type="PANTHER" id="PTHR34382">
    <property type="entry name" value="PTS SYSTEM N,N'-DIACETYLCHITOBIOSE-SPECIFIC EIIA COMPONENT"/>
    <property type="match status" value="1"/>
</dbReference>
<dbReference type="PANTHER" id="PTHR34382:SF7">
    <property type="entry name" value="PTS SYSTEM N,N'-DIACETYLCHITOBIOSE-SPECIFIC EIIA COMPONENT"/>
    <property type="match status" value="1"/>
</dbReference>
<keyword evidence="2" id="KW-0762">Sugar transport</keyword>
<dbReference type="GO" id="GO:0016740">
    <property type="term" value="F:transferase activity"/>
    <property type="evidence" value="ECO:0007669"/>
    <property type="project" value="UniProtKB-KW"/>
</dbReference>
<reference evidence="8" key="1">
    <citation type="submission" date="2017-04" db="EMBL/GenBank/DDBJ databases">
        <title>Function of individual gut microbiota members based on whole genome sequencing of pure cultures obtained from chicken caecum.</title>
        <authorList>
            <person name="Medvecky M."/>
            <person name="Cejkova D."/>
            <person name="Polansky O."/>
            <person name="Karasova D."/>
            <person name="Kubasova T."/>
            <person name="Cizek A."/>
            <person name="Rychlik I."/>
        </authorList>
    </citation>
    <scope>NUCLEOTIDE SEQUENCE [LARGE SCALE GENOMIC DNA]</scope>
    <source>
        <strain evidence="8">An84</strain>
    </source>
</reference>
<dbReference type="Proteomes" id="UP000196255">
    <property type="component" value="Unassembled WGS sequence"/>
</dbReference>
<accession>A0AB36MGB1</accession>
<evidence type="ECO:0000256" key="5">
    <source>
        <dbReference type="PIRSR" id="PIRSR000699-1"/>
    </source>
</evidence>
<dbReference type="InterPro" id="IPR003188">
    <property type="entry name" value="PTS_IIA_lac/cel"/>
</dbReference>
<name>A0AB36MGB1_9LACO</name>
<evidence type="ECO:0000256" key="3">
    <source>
        <dbReference type="ARBA" id="ARBA00022679"/>
    </source>
</evidence>
<evidence type="ECO:0000256" key="6">
    <source>
        <dbReference type="PROSITE-ProRule" id="PRU00418"/>
    </source>
</evidence>
<gene>
    <name evidence="7" type="ORF">B5G36_07290</name>
</gene>
<dbReference type="PIRSF" id="PIRSF000699">
    <property type="entry name" value="PTS_IILac_III"/>
    <property type="match status" value="1"/>
</dbReference>
<dbReference type="GO" id="GO:0009401">
    <property type="term" value="P:phosphoenolpyruvate-dependent sugar phosphotransferase system"/>
    <property type="evidence" value="ECO:0007669"/>
    <property type="project" value="UniProtKB-KW"/>
</dbReference>
<protein>
    <recommendedName>
        <fullName evidence="9">PTS lactose/cellobiose transporter subunit IIA</fullName>
    </recommendedName>
</protein>
<organism evidence="7 8">
    <name type="scientific">Ligilactobacillus salivarius</name>
    <dbReference type="NCBI Taxonomy" id="1624"/>
    <lineage>
        <taxon>Bacteria</taxon>
        <taxon>Bacillati</taxon>
        <taxon>Bacillota</taxon>
        <taxon>Bacilli</taxon>
        <taxon>Lactobacillales</taxon>
        <taxon>Lactobacillaceae</taxon>
        <taxon>Ligilactobacillus</taxon>
    </lineage>
</organism>
<dbReference type="AlphaFoldDB" id="A0AB36MGB1"/>
<keyword evidence="1" id="KW-0813">Transport</keyword>
<evidence type="ECO:0000313" key="8">
    <source>
        <dbReference type="Proteomes" id="UP000196255"/>
    </source>
</evidence>
<feature type="modified residue" description="Phosphohistidine; by HPr" evidence="6">
    <location>
        <position position="84"/>
    </location>
</feature>
<dbReference type="PROSITE" id="PS51095">
    <property type="entry name" value="PTS_EIIA_TYPE_3"/>
    <property type="match status" value="1"/>
</dbReference>
<evidence type="ECO:0008006" key="9">
    <source>
        <dbReference type="Google" id="ProtNLM"/>
    </source>
</evidence>
<keyword evidence="3" id="KW-0808">Transferase</keyword>